<dbReference type="Pfam" id="PF07715">
    <property type="entry name" value="Plug"/>
    <property type="match status" value="1"/>
</dbReference>
<protein>
    <submittedName>
        <fullName evidence="15">TonB-dependent receptor</fullName>
    </submittedName>
</protein>
<keyword evidence="12" id="KW-0732">Signal</keyword>
<evidence type="ECO:0000313" key="16">
    <source>
        <dbReference type="Proteomes" id="UP000317550"/>
    </source>
</evidence>
<dbReference type="AlphaFoldDB" id="A0A516SKM2"/>
<evidence type="ECO:0000256" key="10">
    <source>
        <dbReference type="PROSITE-ProRule" id="PRU01360"/>
    </source>
</evidence>
<comment type="subcellular location">
    <subcellularLocation>
        <location evidence="1 10">Cell outer membrane</location>
        <topology evidence="1 10">Multi-pass membrane protein</topology>
    </subcellularLocation>
</comment>
<sequence>MACDCAALRRFRIQLAHAPLVYRRPRAFGLLCALLTGLPAQAAAPSTQGLADLTLEQLANIEVTSVSKRAERLQDAVASIYVISNEAIRRAGISSLPEALRLAPNLQVARVDSRNYAIAARGFNGPFSNKLLVLIDGRTIYSPLFSGVFWDAQDVVLEDIERIEVISGPGATLWGVNAVDGVINIITRSSRDTQGNLISVDRSARQSQLTVRHGGELGNDGHYRLYAKHFQQDDSHNAAGGNRIDSLHRSQAGFRTDWARGAGLLKLQGDVYEGRLAQPATSDIAISGFNLLSRWDSGEKDGTGLHIQAYFDQTKRRQPKAFDDRLNTMDLELQYGLKPTASQSLTLGAGYRVARDRVHPTPGATFVFLPEEQTAHWSNLLVQDEITLNPRWRLILGGKLERNDYTGNEFLPSIRLAWQPDASQLWWSEWSRSVRAPSRVERDLNAPVTPPFTFVGAKDFVAEIVNVVELGYRAQPRPTLSYSFTLFHNQYKKLRSEEFFTTPAVRIVSANKIDGHATGLEAWASWQVLPNLRLSGGAVTQHKRLVRAADSLDRRGLGMLGDDPNSYWSLRSQWDISDTVALDLSVRHSGALSVAKVPAYNAVDMNLAWRPRPNLELSLAAHNLFDNKHPEFAAAPQRAELPREVFLRASYRF</sequence>
<keyword evidence="3 10" id="KW-0813">Transport</keyword>
<dbReference type="KEGG" id="cari:FNU76_21415"/>
<reference evidence="16" key="1">
    <citation type="submission" date="2019-07" db="EMBL/GenBank/DDBJ databases">
        <title>Chitinimonas sp. nov., isolated from Ny-Alesund, arctica soil.</title>
        <authorList>
            <person name="Xu Q."/>
            <person name="Peng F."/>
        </authorList>
    </citation>
    <scope>NUCLEOTIDE SEQUENCE [LARGE SCALE GENOMIC DNA]</scope>
    <source>
        <strain evidence="16">R3-44</strain>
    </source>
</reference>
<evidence type="ECO:0000256" key="4">
    <source>
        <dbReference type="ARBA" id="ARBA00022452"/>
    </source>
</evidence>
<evidence type="ECO:0000256" key="8">
    <source>
        <dbReference type="ARBA" id="ARBA00023170"/>
    </source>
</evidence>
<name>A0A516SKM2_9NEIS</name>
<evidence type="ECO:0000256" key="7">
    <source>
        <dbReference type="ARBA" id="ARBA00023136"/>
    </source>
</evidence>
<dbReference type="GO" id="GO:0015344">
    <property type="term" value="F:siderophore uptake transmembrane transporter activity"/>
    <property type="evidence" value="ECO:0007669"/>
    <property type="project" value="TreeGrafter"/>
</dbReference>
<dbReference type="EMBL" id="CP041730">
    <property type="protein sequence ID" value="QDQ28706.1"/>
    <property type="molecule type" value="Genomic_DNA"/>
</dbReference>
<dbReference type="InterPro" id="IPR036942">
    <property type="entry name" value="Beta-barrel_TonB_sf"/>
</dbReference>
<feature type="domain" description="TonB-dependent receptor-like beta-barrel" evidence="13">
    <location>
        <begin position="225"/>
        <end position="624"/>
    </location>
</feature>
<keyword evidence="5 10" id="KW-0812">Transmembrane</keyword>
<evidence type="ECO:0000256" key="9">
    <source>
        <dbReference type="ARBA" id="ARBA00023237"/>
    </source>
</evidence>
<feature type="chain" id="PRO_5021714912" evidence="12">
    <location>
        <begin position="43"/>
        <end position="653"/>
    </location>
</feature>
<dbReference type="InterPro" id="IPR039426">
    <property type="entry name" value="TonB-dep_rcpt-like"/>
</dbReference>
<evidence type="ECO:0000259" key="14">
    <source>
        <dbReference type="Pfam" id="PF07715"/>
    </source>
</evidence>
<dbReference type="Proteomes" id="UP000317550">
    <property type="component" value="Chromosome"/>
</dbReference>
<gene>
    <name evidence="15" type="ORF">FNU76_21415</name>
</gene>
<evidence type="ECO:0000256" key="5">
    <source>
        <dbReference type="ARBA" id="ARBA00022692"/>
    </source>
</evidence>
<feature type="domain" description="TonB-dependent receptor plug" evidence="14">
    <location>
        <begin position="73"/>
        <end position="182"/>
    </location>
</feature>
<keyword evidence="4 10" id="KW-1134">Transmembrane beta strand</keyword>
<dbReference type="Gene3D" id="2.40.170.20">
    <property type="entry name" value="TonB-dependent receptor, beta-barrel domain"/>
    <property type="match status" value="1"/>
</dbReference>
<feature type="signal peptide" evidence="12">
    <location>
        <begin position="1"/>
        <end position="42"/>
    </location>
</feature>
<keyword evidence="9 10" id="KW-0998">Cell outer membrane</keyword>
<dbReference type="OrthoDB" id="5332150at2"/>
<evidence type="ECO:0000256" key="12">
    <source>
        <dbReference type="SAM" id="SignalP"/>
    </source>
</evidence>
<dbReference type="Pfam" id="PF00593">
    <property type="entry name" value="TonB_dep_Rec_b-barrel"/>
    <property type="match status" value="1"/>
</dbReference>
<keyword evidence="8 15" id="KW-0675">Receptor</keyword>
<dbReference type="InterPro" id="IPR000531">
    <property type="entry name" value="Beta-barrel_TonB"/>
</dbReference>
<keyword evidence="7 10" id="KW-0472">Membrane</keyword>
<dbReference type="PANTHER" id="PTHR30069:SF27">
    <property type="entry name" value="BLL4766 PROTEIN"/>
    <property type="match status" value="1"/>
</dbReference>
<evidence type="ECO:0000259" key="13">
    <source>
        <dbReference type="Pfam" id="PF00593"/>
    </source>
</evidence>
<organism evidence="15 16">
    <name type="scientific">Chitinimonas arctica</name>
    <dbReference type="NCBI Taxonomy" id="2594795"/>
    <lineage>
        <taxon>Bacteria</taxon>
        <taxon>Pseudomonadati</taxon>
        <taxon>Pseudomonadota</taxon>
        <taxon>Betaproteobacteria</taxon>
        <taxon>Neisseriales</taxon>
        <taxon>Chitinibacteraceae</taxon>
        <taxon>Chitinimonas</taxon>
    </lineage>
</organism>
<dbReference type="PROSITE" id="PS52016">
    <property type="entry name" value="TONB_DEPENDENT_REC_3"/>
    <property type="match status" value="1"/>
</dbReference>
<proteinExistence type="inferred from homology"/>
<dbReference type="GO" id="GO:0044718">
    <property type="term" value="P:siderophore transmembrane transport"/>
    <property type="evidence" value="ECO:0007669"/>
    <property type="project" value="TreeGrafter"/>
</dbReference>
<evidence type="ECO:0000256" key="1">
    <source>
        <dbReference type="ARBA" id="ARBA00004571"/>
    </source>
</evidence>
<accession>A0A516SKM2</accession>
<evidence type="ECO:0000256" key="6">
    <source>
        <dbReference type="ARBA" id="ARBA00023077"/>
    </source>
</evidence>
<dbReference type="SUPFAM" id="SSF56935">
    <property type="entry name" value="Porins"/>
    <property type="match status" value="1"/>
</dbReference>
<comment type="similarity">
    <text evidence="2 10 11">Belongs to the TonB-dependent receptor family.</text>
</comment>
<dbReference type="InterPro" id="IPR037066">
    <property type="entry name" value="Plug_dom_sf"/>
</dbReference>
<dbReference type="PANTHER" id="PTHR30069">
    <property type="entry name" value="TONB-DEPENDENT OUTER MEMBRANE RECEPTOR"/>
    <property type="match status" value="1"/>
</dbReference>
<evidence type="ECO:0000256" key="3">
    <source>
        <dbReference type="ARBA" id="ARBA00022448"/>
    </source>
</evidence>
<dbReference type="RefSeq" id="WP_144280089.1">
    <property type="nucleotide sequence ID" value="NZ_CP041730.1"/>
</dbReference>
<dbReference type="Gene3D" id="2.170.130.10">
    <property type="entry name" value="TonB-dependent receptor, plug domain"/>
    <property type="match status" value="1"/>
</dbReference>
<keyword evidence="6 11" id="KW-0798">TonB box</keyword>
<dbReference type="InterPro" id="IPR012910">
    <property type="entry name" value="Plug_dom"/>
</dbReference>
<keyword evidence="16" id="KW-1185">Reference proteome</keyword>
<dbReference type="GO" id="GO:0009279">
    <property type="term" value="C:cell outer membrane"/>
    <property type="evidence" value="ECO:0007669"/>
    <property type="project" value="UniProtKB-SubCell"/>
</dbReference>
<evidence type="ECO:0000256" key="11">
    <source>
        <dbReference type="RuleBase" id="RU003357"/>
    </source>
</evidence>
<evidence type="ECO:0000313" key="15">
    <source>
        <dbReference type="EMBL" id="QDQ28706.1"/>
    </source>
</evidence>
<evidence type="ECO:0000256" key="2">
    <source>
        <dbReference type="ARBA" id="ARBA00009810"/>
    </source>
</evidence>